<proteinExistence type="predicted"/>
<name>A0A225UCY1_9STRA</name>
<sequence length="66" mass="7178">MDGLHLQKENVDANVAGNGIAGTDKFSTPKRGFVIHEDVKPTNKTGLKDNSTKKSRRVLGDISNKQ</sequence>
<feature type="compositionally biased region" description="Basic and acidic residues" evidence="1">
    <location>
        <begin position="38"/>
        <end position="52"/>
    </location>
</feature>
<dbReference type="EMBL" id="NBNE01021833">
    <property type="protein sequence ID" value="OWY90811.1"/>
    <property type="molecule type" value="Genomic_DNA"/>
</dbReference>
<feature type="non-terminal residue" evidence="2">
    <location>
        <position position="66"/>
    </location>
</feature>
<accession>A0A225UCY1</accession>
<dbReference type="AlphaFoldDB" id="A0A225UCY1"/>
<dbReference type="OrthoDB" id="164982at2759"/>
<evidence type="ECO:0000313" key="2">
    <source>
        <dbReference type="EMBL" id="OWY90811.1"/>
    </source>
</evidence>
<protein>
    <submittedName>
        <fullName evidence="2">Uncharacterized protein</fullName>
    </submittedName>
</protein>
<keyword evidence="3" id="KW-1185">Reference proteome</keyword>
<evidence type="ECO:0000256" key="1">
    <source>
        <dbReference type="SAM" id="MobiDB-lite"/>
    </source>
</evidence>
<evidence type="ECO:0000313" key="3">
    <source>
        <dbReference type="Proteomes" id="UP000198211"/>
    </source>
</evidence>
<gene>
    <name evidence="2" type="ORF">PHMEG_00040889</name>
</gene>
<comment type="caution">
    <text evidence="2">The sequence shown here is derived from an EMBL/GenBank/DDBJ whole genome shotgun (WGS) entry which is preliminary data.</text>
</comment>
<organism evidence="2 3">
    <name type="scientific">Phytophthora megakarya</name>
    <dbReference type="NCBI Taxonomy" id="4795"/>
    <lineage>
        <taxon>Eukaryota</taxon>
        <taxon>Sar</taxon>
        <taxon>Stramenopiles</taxon>
        <taxon>Oomycota</taxon>
        <taxon>Peronosporomycetes</taxon>
        <taxon>Peronosporales</taxon>
        <taxon>Peronosporaceae</taxon>
        <taxon>Phytophthora</taxon>
    </lineage>
</organism>
<dbReference type="Proteomes" id="UP000198211">
    <property type="component" value="Unassembled WGS sequence"/>
</dbReference>
<reference evidence="3" key="1">
    <citation type="submission" date="2017-03" db="EMBL/GenBank/DDBJ databases">
        <title>Phytopthora megakarya and P. palmivora, two closely related causual agents of cacao black pod achieved similar genome size and gene model numbers by different mechanisms.</title>
        <authorList>
            <person name="Ali S."/>
            <person name="Shao J."/>
            <person name="Larry D.J."/>
            <person name="Kronmiller B."/>
            <person name="Shen D."/>
            <person name="Strem M.D."/>
            <person name="Melnick R.L."/>
            <person name="Guiltinan M.J."/>
            <person name="Tyler B.M."/>
            <person name="Meinhardt L.W."/>
            <person name="Bailey B.A."/>
        </authorList>
    </citation>
    <scope>NUCLEOTIDE SEQUENCE [LARGE SCALE GENOMIC DNA]</scope>
    <source>
        <strain evidence="3">zdho120</strain>
    </source>
</reference>
<feature type="region of interest" description="Disordered" evidence="1">
    <location>
        <begin position="38"/>
        <end position="66"/>
    </location>
</feature>